<proteinExistence type="inferred from homology"/>
<protein>
    <recommendedName>
        <fullName evidence="6">Adenylate kinase</fullName>
        <ecNumber evidence="6">2.7.4.3</ecNumber>
    </recommendedName>
</protein>
<dbReference type="CDD" id="cd01428">
    <property type="entry name" value="ADK"/>
    <property type="match status" value="1"/>
</dbReference>
<dbReference type="SUPFAM" id="SSF52833">
    <property type="entry name" value="Thioredoxin-like"/>
    <property type="match status" value="1"/>
</dbReference>
<gene>
    <name evidence="8" type="ORF">DYY88_08865</name>
</gene>
<dbReference type="Gene3D" id="3.40.50.300">
    <property type="entry name" value="P-loop containing nucleotide triphosphate hydrolases"/>
    <property type="match status" value="1"/>
</dbReference>
<evidence type="ECO:0000259" key="7">
    <source>
        <dbReference type="PROSITE" id="PS51352"/>
    </source>
</evidence>
<keyword evidence="2" id="KW-0545">Nucleotide biosynthesis</keyword>
<keyword evidence="1 5" id="KW-0808">Transferase</keyword>
<dbReference type="InterPro" id="IPR013766">
    <property type="entry name" value="Thioredoxin_domain"/>
</dbReference>
<dbReference type="InterPro" id="IPR027417">
    <property type="entry name" value="P-loop_NTPase"/>
</dbReference>
<evidence type="ECO:0000256" key="4">
    <source>
        <dbReference type="ARBA" id="ARBA00022777"/>
    </source>
</evidence>
<evidence type="ECO:0000313" key="9">
    <source>
        <dbReference type="Proteomes" id="UP000292459"/>
    </source>
</evidence>
<organism evidence="8 9">
    <name type="scientific">Leptolyngbya iicbica LK</name>
    <dbReference type="NCBI Taxonomy" id="2294035"/>
    <lineage>
        <taxon>Bacteria</taxon>
        <taxon>Bacillati</taxon>
        <taxon>Cyanobacteriota</taxon>
        <taxon>Cyanophyceae</taxon>
        <taxon>Leptolyngbyales</taxon>
        <taxon>Leptolyngbyaceae</taxon>
        <taxon>Leptolyngbya group</taxon>
        <taxon>Leptolyngbya</taxon>
        <taxon>Leptolyngbya iicbica</taxon>
    </lineage>
</organism>
<dbReference type="InterPro" id="IPR036249">
    <property type="entry name" value="Thioredoxin-like_sf"/>
</dbReference>
<dbReference type="InterPro" id="IPR000850">
    <property type="entry name" value="Adenylat/UMP-CMP_kin"/>
</dbReference>
<keyword evidence="3 6" id="KW-0547">Nucleotide-binding</keyword>
<dbReference type="GO" id="GO:0005737">
    <property type="term" value="C:cytoplasm"/>
    <property type="evidence" value="ECO:0007669"/>
    <property type="project" value="UniProtKB-SubCell"/>
</dbReference>
<keyword evidence="6" id="KW-0067">ATP-binding</keyword>
<evidence type="ECO:0000313" key="8">
    <source>
        <dbReference type="EMBL" id="RZM78888.1"/>
    </source>
</evidence>
<evidence type="ECO:0000256" key="6">
    <source>
        <dbReference type="RuleBase" id="RU003331"/>
    </source>
</evidence>
<feature type="domain" description="Thioredoxin" evidence="7">
    <location>
        <begin position="180"/>
        <end position="296"/>
    </location>
</feature>
<dbReference type="Pfam" id="PF00406">
    <property type="entry name" value="ADK"/>
    <property type="match status" value="1"/>
</dbReference>
<evidence type="ECO:0000256" key="5">
    <source>
        <dbReference type="RuleBase" id="RU003330"/>
    </source>
</evidence>
<dbReference type="CDD" id="cd02947">
    <property type="entry name" value="TRX_family"/>
    <property type="match status" value="1"/>
</dbReference>
<dbReference type="Proteomes" id="UP000292459">
    <property type="component" value="Unassembled WGS sequence"/>
</dbReference>
<name>A0A4Q7E8L0_9CYAN</name>
<dbReference type="GO" id="GO:0005524">
    <property type="term" value="F:ATP binding"/>
    <property type="evidence" value="ECO:0007669"/>
    <property type="project" value="UniProtKB-KW"/>
</dbReference>
<dbReference type="PROSITE" id="PS51352">
    <property type="entry name" value="THIOREDOXIN_2"/>
    <property type="match status" value="1"/>
</dbReference>
<dbReference type="SUPFAM" id="SSF52540">
    <property type="entry name" value="P-loop containing nucleoside triphosphate hydrolases"/>
    <property type="match status" value="1"/>
</dbReference>
<keyword evidence="4 5" id="KW-0418">Kinase</keyword>
<dbReference type="EC" id="2.7.4.3" evidence="6"/>
<comment type="subcellular location">
    <subcellularLocation>
        <location evidence="6">Cytoplasm</location>
    </subcellularLocation>
</comment>
<evidence type="ECO:0000256" key="2">
    <source>
        <dbReference type="ARBA" id="ARBA00022727"/>
    </source>
</evidence>
<dbReference type="Gene3D" id="3.40.30.10">
    <property type="entry name" value="Glutaredoxin"/>
    <property type="match status" value="1"/>
</dbReference>
<comment type="catalytic activity">
    <reaction evidence="6">
        <text>AMP + ATP = 2 ADP</text>
        <dbReference type="Rhea" id="RHEA:12973"/>
        <dbReference type="ChEBI" id="CHEBI:30616"/>
        <dbReference type="ChEBI" id="CHEBI:456215"/>
        <dbReference type="ChEBI" id="CHEBI:456216"/>
        <dbReference type="EC" id="2.7.4.3"/>
    </reaction>
</comment>
<comment type="caution">
    <text evidence="8">The sequence shown here is derived from an EMBL/GenBank/DDBJ whole genome shotgun (WGS) entry which is preliminary data.</text>
</comment>
<reference evidence="8 9" key="1">
    <citation type="submission" date="2018-11" db="EMBL/GenBank/DDBJ databases">
        <title>Whole genome sequencing of an environmental sample.</title>
        <authorList>
            <person name="Sarangi A.N."/>
            <person name="Singh D."/>
            <person name="Tripathy S."/>
        </authorList>
    </citation>
    <scope>NUCLEOTIDE SEQUENCE [LARGE SCALE GENOMIC DNA]</scope>
    <source>
        <strain evidence="8 9">Lakshadweep</strain>
    </source>
</reference>
<sequence length="296" mass="32481">METTQLILLAPPGARGAEHAAALAQQWAVPQVSMSELLQQAIADGSAIATELRPYLAAGEPLPDELALKLIKRRLEQPDTVLHGWVIEGFPRSVGQAQGLNTWWTTMGRPLPTVVYLKAMAGILMNRLAAEPGQTATTPALKRCLEQYQAEVAPLVEYYQQQAQLTTLNANLSFAEVARDLAAIGQPQSSAAPLIEDEAELDTLIYGESRLVVDCMAPWCGSCKQVSPFIDQLAEEYRDRVNVMKINFDANRQISKRFGLQGIPAVLYFKNGQLQTTLTGVKSYAEYNNAIARLLQ</sequence>
<dbReference type="GO" id="GO:0004017">
    <property type="term" value="F:AMP kinase activity"/>
    <property type="evidence" value="ECO:0007669"/>
    <property type="project" value="UniProtKB-EC"/>
</dbReference>
<dbReference type="OrthoDB" id="9805030at2"/>
<accession>A0A4Q7E8L0</accession>
<comment type="similarity">
    <text evidence="5">Belongs to the adenylate kinase family.</text>
</comment>
<keyword evidence="9" id="KW-1185">Reference proteome</keyword>
<dbReference type="RefSeq" id="WP_072041353.1">
    <property type="nucleotide sequence ID" value="NZ_QVFV01000002.1"/>
</dbReference>
<evidence type="ECO:0000256" key="3">
    <source>
        <dbReference type="ARBA" id="ARBA00022741"/>
    </source>
</evidence>
<evidence type="ECO:0000256" key="1">
    <source>
        <dbReference type="ARBA" id="ARBA00022679"/>
    </source>
</evidence>
<comment type="subunit">
    <text evidence="6">Monomer.</text>
</comment>
<dbReference type="EMBL" id="QVFV01000002">
    <property type="protein sequence ID" value="RZM78888.1"/>
    <property type="molecule type" value="Genomic_DNA"/>
</dbReference>
<dbReference type="Pfam" id="PF00085">
    <property type="entry name" value="Thioredoxin"/>
    <property type="match status" value="1"/>
</dbReference>
<dbReference type="PANTHER" id="PTHR23359">
    <property type="entry name" value="NUCLEOTIDE KINASE"/>
    <property type="match status" value="1"/>
</dbReference>
<dbReference type="AlphaFoldDB" id="A0A4Q7E8L0"/>
<dbReference type="PRINTS" id="PR00094">
    <property type="entry name" value="ADENYLTKNASE"/>
</dbReference>